<reference evidence="2 3" key="1">
    <citation type="submission" date="2016-04" db="EMBL/GenBank/DDBJ databases">
        <title>Peptidophaga gingivicola gen. nov., sp. nov., isolated from human subgingival plaque.</title>
        <authorList>
            <person name="Beall C.J."/>
            <person name="Mokrzan E.M."/>
            <person name="Griffen A.L."/>
            <person name="Leys E.J."/>
        </authorList>
    </citation>
    <scope>NUCLEOTIDE SEQUENCE [LARGE SCALE GENOMIC DNA]</scope>
    <source>
        <strain evidence="2 3">BA112</strain>
    </source>
</reference>
<evidence type="ECO:0000256" key="1">
    <source>
        <dbReference type="SAM" id="Phobius"/>
    </source>
</evidence>
<dbReference type="AlphaFoldDB" id="A0A179B5D0"/>
<dbReference type="Proteomes" id="UP000078368">
    <property type="component" value="Unassembled WGS sequence"/>
</dbReference>
<evidence type="ECO:0000313" key="3">
    <source>
        <dbReference type="Proteomes" id="UP000078368"/>
    </source>
</evidence>
<sequence>MYENSSYGGASHPGYDWNQQQPGDFYTDAQAPRPVGGSAWGGKKPAKRSRGSLGVAGFWVSVSALIANVAAVLLFRKGIHDFFEAPLADPGAFPDDGGMANFFLFAVLMLFAGVWAVAGLALGIVGLVFSSKEGKARNKVYSILAIVFSVCNPIAISITLNWSVFLPA</sequence>
<protein>
    <submittedName>
        <fullName evidence="2">Uncharacterized protein</fullName>
    </submittedName>
</protein>
<organism evidence="2 3">
    <name type="scientific">Peptidiphaga gingivicola</name>
    <dbReference type="NCBI Taxonomy" id="2741497"/>
    <lineage>
        <taxon>Bacteria</taxon>
        <taxon>Bacillati</taxon>
        <taxon>Actinomycetota</taxon>
        <taxon>Actinomycetes</taxon>
        <taxon>Actinomycetales</taxon>
        <taxon>Actinomycetaceae</taxon>
        <taxon>Peptidiphaga</taxon>
    </lineage>
</organism>
<keyword evidence="1" id="KW-1133">Transmembrane helix</keyword>
<keyword evidence="1" id="KW-0472">Membrane</keyword>
<feature type="transmembrane region" description="Helical" evidence="1">
    <location>
        <begin position="53"/>
        <end position="75"/>
    </location>
</feature>
<feature type="transmembrane region" description="Helical" evidence="1">
    <location>
        <begin position="141"/>
        <end position="165"/>
    </location>
</feature>
<accession>A0A179B5D0</accession>
<keyword evidence="3" id="KW-1185">Reference proteome</keyword>
<comment type="caution">
    <text evidence="2">The sequence shown here is derived from an EMBL/GenBank/DDBJ whole genome shotgun (WGS) entry which is preliminary data.</text>
</comment>
<feature type="transmembrane region" description="Helical" evidence="1">
    <location>
        <begin position="102"/>
        <end position="129"/>
    </location>
</feature>
<gene>
    <name evidence="2" type="ORF">A4H34_04015</name>
</gene>
<keyword evidence="1" id="KW-0812">Transmembrane</keyword>
<proteinExistence type="predicted"/>
<name>A0A179B5D0_9ACTO</name>
<evidence type="ECO:0000313" key="2">
    <source>
        <dbReference type="EMBL" id="OAP86331.1"/>
    </source>
</evidence>
<dbReference type="EMBL" id="LVZK01000001">
    <property type="protein sequence ID" value="OAP86331.1"/>
    <property type="molecule type" value="Genomic_DNA"/>
</dbReference>